<sequence>MMNFQVQALAKELFQPFFTMDDAQLASHGARRVIADKPLGYPCRVGLRDAAVGERLILLPFKHHQVDSPYQASGPIFVREKSEAAALAMNQLPEEMKSRLMSVRAYDAEGMINTAEVVDGAQLALRLQQLLQVQSIAYLHLHYAGYGCYACKVERVQERSLQMS</sequence>
<accession>A0ABX0KSE9</accession>
<dbReference type="InterPro" id="IPR009593">
    <property type="entry name" value="DUF1203"/>
</dbReference>
<keyword evidence="2" id="KW-1185">Reference proteome</keyword>
<protein>
    <submittedName>
        <fullName evidence="1">DUF1203 domain-containing protein</fullName>
    </submittedName>
</protein>
<evidence type="ECO:0000313" key="2">
    <source>
        <dbReference type="Proteomes" id="UP000712570"/>
    </source>
</evidence>
<proteinExistence type="predicted"/>
<evidence type="ECO:0000313" key="1">
    <source>
        <dbReference type="EMBL" id="NHQ84987.1"/>
    </source>
</evidence>
<name>A0ABX0KSE9_9NEIS</name>
<comment type="caution">
    <text evidence="1">The sequence shown here is derived from an EMBL/GenBank/DDBJ whole genome shotgun (WGS) entry which is preliminary data.</text>
</comment>
<gene>
    <name evidence="1" type="ORF">HA050_02540</name>
</gene>
<dbReference type="RefSeq" id="WP_166821604.1">
    <property type="nucleotide sequence ID" value="NZ_JAAOLX010000001.1"/>
</dbReference>
<dbReference type="PIRSF" id="PIRSF034110">
    <property type="entry name" value="DUF1203"/>
    <property type="match status" value="1"/>
</dbReference>
<organism evidence="1 2">
    <name type="scientific">Iodobacter violaceini</name>
    <dbReference type="NCBI Taxonomy" id="3044271"/>
    <lineage>
        <taxon>Bacteria</taxon>
        <taxon>Pseudomonadati</taxon>
        <taxon>Pseudomonadota</taxon>
        <taxon>Betaproteobacteria</taxon>
        <taxon>Neisseriales</taxon>
        <taxon>Chitinibacteraceae</taxon>
        <taxon>Iodobacter</taxon>
    </lineage>
</organism>
<dbReference type="Pfam" id="PF06718">
    <property type="entry name" value="DUF1203"/>
    <property type="match status" value="1"/>
</dbReference>
<dbReference type="Proteomes" id="UP000712570">
    <property type="component" value="Unassembled WGS sequence"/>
</dbReference>
<reference evidence="1 2" key="1">
    <citation type="submission" date="2020-03" db="EMBL/GenBank/DDBJ databases">
        <title>Draft genome sequence of environmentally isolated violet-colored cultures.</title>
        <authorList>
            <person name="Wilson H.S."/>
        </authorList>
    </citation>
    <scope>NUCLEOTIDE SEQUENCE [LARGE SCALE GENOMIC DNA]</scope>
    <source>
        <strain evidence="1 2">HSC-16F04</strain>
    </source>
</reference>
<dbReference type="EMBL" id="JAAOLX010000001">
    <property type="protein sequence ID" value="NHQ84987.1"/>
    <property type="molecule type" value="Genomic_DNA"/>
</dbReference>